<dbReference type="AlphaFoldDB" id="A0A0R0IIY7"/>
<dbReference type="EnsemblPlants" id="KRH40291">
    <property type="protein sequence ID" value="KRH40291"/>
    <property type="gene ID" value="GLYMA_09G249600"/>
</dbReference>
<protein>
    <submittedName>
        <fullName evidence="1 2">Uncharacterized protein</fullName>
    </submittedName>
</protein>
<evidence type="ECO:0000313" key="3">
    <source>
        <dbReference type="Proteomes" id="UP000008827"/>
    </source>
</evidence>
<reference evidence="1" key="3">
    <citation type="submission" date="2018-07" db="EMBL/GenBank/DDBJ databases">
        <title>WGS assembly of Glycine max.</title>
        <authorList>
            <person name="Schmutz J."/>
            <person name="Cannon S."/>
            <person name="Schlueter J."/>
            <person name="Ma J."/>
            <person name="Mitros T."/>
            <person name="Nelson W."/>
            <person name="Hyten D."/>
            <person name="Song Q."/>
            <person name="Thelen J."/>
            <person name="Cheng J."/>
            <person name="Xu D."/>
            <person name="Hellsten U."/>
            <person name="May G."/>
            <person name="Yu Y."/>
            <person name="Sakurai T."/>
            <person name="Umezawa T."/>
            <person name="Bhattacharyya M."/>
            <person name="Sandhu D."/>
            <person name="Valliyodan B."/>
            <person name="Lindquist E."/>
            <person name="Peto M."/>
            <person name="Grant D."/>
            <person name="Shu S."/>
            <person name="Goodstein D."/>
            <person name="Barry K."/>
            <person name="Futrell-Griggs M."/>
            <person name="Abernathy B."/>
            <person name="Du J."/>
            <person name="Tian Z."/>
            <person name="Zhu L."/>
            <person name="Gill N."/>
            <person name="Joshi T."/>
            <person name="Libault M."/>
            <person name="Sethuraman A."/>
            <person name="Zhang X."/>
            <person name="Shinozaki K."/>
            <person name="Nguyen H."/>
            <person name="Wing R."/>
            <person name="Cregan P."/>
            <person name="Specht J."/>
            <person name="Grimwood J."/>
            <person name="Rokhsar D."/>
            <person name="Stacey G."/>
            <person name="Shoemaker R."/>
            <person name="Jackson S."/>
        </authorList>
    </citation>
    <scope>NUCLEOTIDE SEQUENCE</scope>
    <source>
        <tissue evidence="1">Callus</tissue>
    </source>
</reference>
<dbReference type="Proteomes" id="UP000008827">
    <property type="component" value="Chromosome 9"/>
</dbReference>
<gene>
    <name evidence="1" type="ORF">GLYMA_09G249600</name>
</gene>
<organism evidence="1">
    <name type="scientific">Glycine max</name>
    <name type="common">Soybean</name>
    <name type="synonym">Glycine hispida</name>
    <dbReference type="NCBI Taxonomy" id="3847"/>
    <lineage>
        <taxon>Eukaryota</taxon>
        <taxon>Viridiplantae</taxon>
        <taxon>Streptophyta</taxon>
        <taxon>Embryophyta</taxon>
        <taxon>Tracheophyta</taxon>
        <taxon>Spermatophyta</taxon>
        <taxon>Magnoliopsida</taxon>
        <taxon>eudicotyledons</taxon>
        <taxon>Gunneridae</taxon>
        <taxon>Pentapetalae</taxon>
        <taxon>rosids</taxon>
        <taxon>fabids</taxon>
        <taxon>Fabales</taxon>
        <taxon>Fabaceae</taxon>
        <taxon>Papilionoideae</taxon>
        <taxon>50 kb inversion clade</taxon>
        <taxon>NPAAA clade</taxon>
        <taxon>indigoferoid/millettioid clade</taxon>
        <taxon>Phaseoleae</taxon>
        <taxon>Glycine</taxon>
        <taxon>Glycine subgen. Soja</taxon>
    </lineage>
</organism>
<evidence type="ECO:0000313" key="2">
    <source>
        <dbReference type="EnsemblPlants" id="KRH40291"/>
    </source>
</evidence>
<keyword evidence="3" id="KW-1185">Reference proteome</keyword>
<dbReference type="Gramene" id="KRH40291">
    <property type="protein sequence ID" value="KRH40291"/>
    <property type="gene ID" value="GLYMA_09G249600"/>
</dbReference>
<name>A0A0R0IIY7_SOYBN</name>
<dbReference type="EMBL" id="CM000842">
    <property type="protein sequence ID" value="KRH40291.1"/>
    <property type="molecule type" value="Genomic_DNA"/>
</dbReference>
<reference evidence="1 2" key="1">
    <citation type="journal article" date="2010" name="Nature">
        <title>Genome sequence of the palaeopolyploid soybean.</title>
        <authorList>
            <person name="Schmutz J."/>
            <person name="Cannon S.B."/>
            <person name="Schlueter J."/>
            <person name="Ma J."/>
            <person name="Mitros T."/>
            <person name="Nelson W."/>
            <person name="Hyten D.L."/>
            <person name="Song Q."/>
            <person name="Thelen J.J."/>
            <person name="Cheng J."/>
            <person name="Xu D."/>
            <person name="Hellsten U."/>
            <person name="May G.D."/>
            <person name="Yu Y."/>
            <person name="Sakurai T."/>
            <person name="Umezawa T."/>
            <person name="Bhattacharyya M.K."/>
            <person name="Sandhu D."/>
            <person name="Valliyodan B."/>
            <person name="Lindquist E."/>
            <person name="Peto M."/>
            <person name="Grant D."/>
            <person name="Shu S."/>
            <person name="Goodstein D."/>
            <person name="Barry K."/>
            <person name="Futrell-Griggs M."/>
            <person name="Abernathy B."/>
            <person name="Du J."/>
            <person name="Tian Z."/>
            <person name="Zhu L."/>
            <person name="Gill N."/>
            <person name="Joshi T."/>
            <person name="Libault M."/>
            <person name="Sethuraman A."/>
            <person name="Zhang X.-C."/>
            <person name="Shinozaki K."/>
            <person name="Nguyen H.T."/>
            <person name="Wing R.A."/>
            <person name="Cregan P."/>
            <person name="Specht J."/>
            <person name="Grimwood J."/>
            <person name="Rokhsar D."/>
            <person name="Stacey G."/>
            <person name="Shoemaker R.C."/>
            <person name="Jackson S.A."/>
        </authorList>
    </citation>
    <scope>NUCLEOTIDE SEQUENCE</scope>
    <source>
        <strain evidence="2">cv. Williams 82</strain>
        <tissue evidence="1">Callus</tissue>
    </source>
</reference>
<reference evidence="2" key="2">
    <citation type="submission" date="2018-02" db="UniProtKB">
        <authorList>
            <consortium name="EnsemblPlants"/>
        </authorList>
    </citation>
    <scope>IDENTIFICATION</scope>
    <source>
        <strain evidence="2">Williams 82</strain>
    </source>
</reference>
<sequence>MRIRDEEGYFVLAKSAWMVPCVCALVLEGEKLLSLFPNFWVELVRPQANIIVHILVGVAIDNTSPSIYHMIPYFIVLTINNEML</sequence>
<evidence type="ECO:0000313" key="1">
    <source>
        <dbReference type="EMBL" id="KRH40291.1"/>
    </source>
</evidence>
<dbReference type="InParanoid" id="A0A0R0IIY7"/>
<proteinExistence type="predicted"/>
<accession>A0A0R0IIY7</accession>